<accession>A0ABU0YU83</accession>
<dbReference type="Gene3D" id="3.60.21.10">
    <property type="match status" value="1"/>
</dbReference>
<keyword evidence="4" id="KW-1185">Reference proteome</keyword>
<dbReference type="PANTHER" id="PTHR42850">
    <property type="entry name" value="METALLOPHOSPHOESTERASE"/>
    <property type="match status" value="1"/>
</dbReference>
<name>A0ABU0YU83_9PROT</name>
<organism evidence="3 4">
    <name type="scientific">Dongia sedimenti</name>
    <dbReference type="NCBI Taxonomy" id="3064282"/>
    <lineage>
        <taxon>Bacteria</taxon>
        <taxon>Pseudomonadati</taxon>
        <taxon>Pseudomonadota</taxon>
        <taxon>Alphaproteobacteria</taxon>
        <taxon>Rhodospirillales</taxon>
        <taxon>Dongiaceae</taxon>
        <taxon>Dongia</taxon>
    </lineage>
</organism>
<evidence type="ECO:0000259" key="1">
    <source>
        <dbReference type="Pfam" id="PF00149"/>
    </source>
</evidence>
<dbReference type="SUPFAM" id="SSF56300">
    <property type="entry name" value="Metallo-dependent phosphatases"/>
    <property type="match status" value="1"/>
</dbReference>
<dbReference type="InterPro" id="IPR029052">
    <property type="entry name" value="Metallo-depent_PP-like"/>
</dbReference>
<dbReference type="Proteomes" id="UP001230156">
    <property type="component" value="Unassembled WGS sequence"/>
</dbReference>
<gene>
    <name evidence="3" type="ORF">Q8A70_26495</name>
</gene>
<reference evidence="4" key="1">
    <citation type="submission" date="2023-08" db="EMBL/GenBank/DDBJ databases">
        <title>Rhodospirillaceae gen. nov., a novel taxon isolated from the Yangtze River Yuezi River estuary sludge.</title>
        <authorList>
            <person name="Ruan L."/>
        </authorList>
    </citation>
    <scope>NUCLEOTIDE SEQUENCE [LARGE SCALE GENOMIC DNA]</scope>
    <source>
        <strain evidence="4">R-7</strain>
    </source>
</reference>
<dbReference type="CDD" id="cd07423">
    <property type="entry name" value="MPP_Prp_like"/>
    <property type="match status" value="1"/>
</dbReference>
<evidence type="ECO:0000313" key="3">
    <source>
        <dbReference type="EMBL" id="MDQ7251264.1"/>
    </source>
</evidence>
<dbReference type="Gene3D" id="3.40.50.300">
    <property type="entry name" value="P-loop containing nucleotide triphosphate hydrolases"/>
    <property type="match status" value="1"/>
</dbReference>
<dbReference type="RefSeq" id="WP_379961468.1">
    <property type="nucleotide sequence ID" value="NZ_JAUYVI010000010.1"/>
</dbReference>
<proteinExistence type="predicted"/>
<dbReference type="InterPro" id="IPR032380">
    <property type="entry name" value="PNKP_ligase_dom"/>
</dbReference>
<dbReference type="SUPFAM" id="SSF56091">
    <property type="entry name" value="DNA ligase/mRNA capping enzyme, catalytic domain"/>
    <property type="match status" value="1"/>
</dbReference>
<dbReference type="Pfam" id="PF00149">
    <property type="entry name" value="Metallophos"/>
    <property type="match status" value="1"/>
</dbReference>
<dbReference type="Pfam" id="PF16542">
    <property type="entry name" value="PNKP_ligase"/>
    <property type="match status" value="1"/>
</dbReference>
<sequence length="853" mass="93876">MQLRIPDFALVALIGVSGSGKSSFAARHFLPTEILSSDRLRGWVADDETDQNATPDAFAVLHFIAGKRLAARRLTVVDATNVRPEDRRLLVDLARRYHALPVAIVLDMPEALCIARNKGRSDRDFGAHVVRNQVRLLRRSIRGLQREGFRHVFTLNTPEEAEAATLTRDPLYTDRRQDPGPFDIIGDIHGCHDELTALLEKLGYRPREVDGRVVPVHESGRRVIFLGDLVDRGPKSPEVLRLAMDMVTAGQALCVQGNHEARLVRKLNGKNVQVTHGLAETMAQLEALNEGGRAAFIEESRRFMDDLRSHYWLDGGKLVVAHAGLKEEMHGRGSGAVRSFALYGETTGETDEFGLPVRFNWASEYRGKATVVYGHVPTPAAEWVNRTICVDTSCVFGGKLTALRYPELELVDVPAARVYSEPVRPLAAQAAGRSAQQEADALLDLAEVSGKRTITTALYGHVRIEPENATAALEVMSRFAVDPRWLIYLPPTMSPSETSARERLLEHPDEALAHFERAGVERVIAEEKHMGSRAVLVVARDHDAALRRFGVPDDRMGRIYTRTGRPFFKDDALEQAVLARVAAAASAAGLWEHLGSDWLCLDAELMPWSAKAQGLIAEQYRPVAVASGAATVATVAVLRQTAARGVDVAPLLARMETRAANAGAYAAAVEHYIWPVAGIDDLKLAPFHVLASEGKVHIDRGHDWHMATAAAFAAADPALLVATPHRIVALADAEARTALCDWWTELTARGGEGLVLKPLDFVTRGGKGLVQPALKCRGREYLRIIYGPDYTMPEHLERLRERSLGGKRALALKEFALGIEGLERFVRREPLRRVHECAFGVLALESQPIDPRL</sequence>
<feature type="domain" description="Polynucleotide kinase-phosphatase ligase" evidence="2">
    <location>
        <begin position="471"/>
        <end position="848"/>
    </location>
</feature>
<dbReference type="InterPro" id="IPR050126">
    <property type="entry name" value="Ap4A_hydrolase"/>
</dbReference>
<dbReference type="Pfam" id="PF13671">
    <property type="entry name" value="AAA_33"/>
    <property type="match status" value="1"/>
</dbReference>
<dbReference type="Gene3D" id="3.30.470.30">
    <property type="entry name" value="DNA ligase/mRNA capping enzyme"/>
    <property type="match status" value="2"/>
</dbReference>
<dbReference type="InterPro" id="IPR027417">
    <property type="entry name" value="P-loop_NTPase"/>
</dbReference>
<dbReference type="NCBIfam" id="TIGR04075">
    <property type="entry name" value="bacter_Pnkp"/>
    <property type="match status" value="1"/>
</dbReference>
<comment type="caution">
    <text evidence="3">The sequence shown here is derived from an EMBL/GenBank/DDBJ whole genome shotgun (WGS) entry which is preliminary data.</text>
</comment>
<keyword evidence="3" id="KW-0418">Kinase</keyword>
<evidence type="ECO:0000259" key="2">
    <source>
        <dbReference type="Pfam" id="PF16542"/>
    </source>
</evidence>
<dbReference type="PANTHER" id="PTHR42850:SF7">
    <property type="entry name" value="BIS(5'-NUCLEOSYL)-TETRAPHOSPHATASE PRPE [ASYMMETRICAL]"/>
    <property type="match status" value="1"/>
</dbReference>
<dbReference type="InterPro" id="IPR024028">
    <property type="entry name" value="PNKP_bac"/>
</dbReference>
<dbReference type="InterPro" id="IPR006186">
    <property type="entry name" value="Ser/Thr-sp_prot-phosphatase"/>
</dbReference>
<feature type="domain" description="Calcineurin-like phosphoesterase" evidence="1">
    <location>
        <begin position="181"/>
        <end position="390"/>
    </location>
</feature>
<dbReference type="SUPFAM" id="SSF52540">
    <property type="entry name" value="P-loop containing nucleoside triphosphate hydrolases"/>
    <property type="match status" value="1"/>
</dbReference>
<evidence type="ECO:0000313" key="4">
    <source>
        <dbReference type="Proteomes" id="UP001230156"/>
    </source>
</evidence>
<dbReference type="InterPro" id="IPR004843">
    <property type="entry name" value="Calcineurin-like_PHP"/>
</dbReference>
<keyword evidence="3" id="KW-0808">Transferase</keyword>
<dbReference type="GO" id="GO:0016301">
    <property type="term" value="F:kinase activity"/>
    <property type="evidence" value="ECO:0007669"/>
    <property type="project" value="UniProtKB-KW"/>
</dbReference>
<protein>
    <submittedName>
        <fullName evidence="3">Polynucleotide kinase-phosphatase</fullName>
    </submittedName>
</protein>
<dbReference type="EMBL" id="JAUYVI010000010">
    <property type="protein sequence ID" value="MDQ7251264.1"/>
    <property type="molecule type" value="Genomic_DNA"/>
</dbReference>
<dbReference type="InterPro" id="IPR041780">
    <property type="entry name" value="MPP_PrpE-like"/>
</dbReference>
<dbReference type="PRINTS" id="PR00114">
    <property type="entry name" value="STPHPHTASE"/>
</dbReference>